<evidence type="ECO:0000256" key="4">
    <source>
        <dbReference type="ARBA" id="ARBA00022723"/>
    </source>
</evidence>
<evidence type="ECO:0000256" key="6">
    <source>
        <dbReference type="ARBA" id="ARBA00023179"/>
    </source>
</evidence>
<dbReference type="CDD" id="cd01040">
    <property type="entry name" value="Mb-like"/>
    <property type="match status" value="1"/>
</dbReference>
<evidence type="ECO:0000256" key="8">
    <source>
        <dbReference type="RuleBase" id="RU000356"/>
    </source>
</evidence>
<evidence type="ECO:0000256" key="1">
    <source>
        <dbReference type="ARBA" id="ARBA00013895"/>
    </source>
</evidence>
<evidence type="ECO:0000256" key="2">
    <source>
        <dbReference type="ARBA" id="ARBA00022448"/>
    </source>
</evidence>
<evidence type="ECO:0000256" key="5">
    <source>
        <dbReference type="ARBA" id="ARBA00023004"/>
    </source>
</evidence>
<name>A0ABM1ACX6_APLCA</name>
<proteinExistence type="inferred from homology"/>
<dbReference type="InterPro" id="IPR044399">
    <property type="entry name" value="Mb-like_M"/>
</dbReference>
<keyword evidence="8" id="KW-0561">Oxygen transport</keyword>
<dbReference type="Gene3D" id="1.10.490.10">
    <property type="entry name" value="Globins"/>
    <property type="match status" value="1"/>
</dbReference>
<dbReference type="Proteomes" id="UP000694888">
    <property type="component" value="Unplaced"/>
</dbReference>
<reference evidence="11" key="1">
    <citation type="submission" date="2025-08" db="UniProtKB">
        <authorList>
            <consortium name="RefSeq"/>
        </authorList>
    </citation>
    <scope>IDENTIFICATION</scope>
</reference>
<protein>
    <recommendedName>
        <fullName evidence="1">Globin</fullName>
    </recommendedName>
    <alternativeName>
        <fullName evidence="7">Myoglobin</fullName>
    </alternativeName>
</protein>
<dbReference type="GeneID" id="106013620"/>
<keyword evidence="3 8" id="KW-0349">Heme</keyword>
<dbReference type="SUPFAM" id="SSF46458">
    <property type="entry name" value="Globin-like"/>
    <property type="match status" value="1"/>
</dbReference>
<accession>A0ABM1ACX6</accession>
<feature type="domain" description="Globin" evidence="9">
    <location>
        <begin position="47"/>
        <end position="152"/>
    </location>
</feature>
<keyword evidence="5" id="KW-0408">Iron</keyword>
<organism evidence="10 11">
    <name type="scientific">Aplysia californica</name>
    <name type="common">California sea hare</name>
    <dbReference type="NCBI Taxonomy" id="6500"/>
    <lineage>
        <taxon>Eukaryota</taxon>
        <taxon>Metazoa</taxon>
        <taxon>Spiralia</taxon>
        <taxon>Lophotrochozoa</taxon>
        <taxon>Mollusca</taxon>
        <taxon>Gastropoda</taxon>
        <taxon>Heterobranchia</taxon>
        <taxon>Euthyneura</taxon>
        <taxon>Tectipleura</taxon>
        <taxon>Aplysiida</taxon>
        <taxon>Aplysioidea</taxon>
        <taxon>Aplysiidae</taxon>
        <taxon>Aplysia</taxon>
    </lineage>
</organism>
<keyword evidence="10" id="KW-1185">Reference proteome</keyword>
<comment type="similarity">
    <text evidence="8">Belongs to the globin family.</text>
</comment>
<dbReference type="InterPro" id="IPR000971">
    <property type="entry name" value="Globin"/>
</dbReference>
<evidence type="ECO:0000256" key="7">
    <source>
        <dbReference type="ARBA" id="ARBA00030087"/>
    </source>
</evidence>
<gene>
    <name evidence="11" type="primary">LOC106013620</name>
</gene>
<evidence type="ECO:0000313" key="10">
    <source>
        <dbReference type="Proteomes" id="UP000694888"/>
    </source>
</evidence>
<dbReference type="RefSeq" id="XP_012945301.1">
    <property type="nucleotide sequence ID" value="XM_013089847.1"/>
</dbReference>
<keyword evidence="2 8" id="KW-0813">Transport</keyword>
<sequence length="188" mass="21137">MGVILSCCQHRTHTDYDPNPDPSTGLSHQDWFLLSKGRKKVLTKSTISDLFSKFLDDYPQYSDMWATDQTYTDHMGHVIRHLSQLIDFSSVASSFAQVQDQISSSHYVHKVEAEAVRGFKDILLSDLPSLMGTHYCPEMLISWDRLLDAVIQPLTSQSDAWNLDPRGSLLNQMADKGTDGAEADQEEG</sequence>
<keyword evidence="4" id="KW-0479">Metal-binding</keyword>
<evidence type="ECO:0000259" key="9">
    <source>
        <dbReference type="Pfam" id="PF00042"/>
    </source>
</evidence>
<dbReference type="InterPro" id="IPR009050">
    <property type="entry name" value="Globin-like_sf"/>
</dbReference>
<keyword evidence="6" id="KW-0514">Muscle protein</keyword>
<evidence type="ECO:0000256" key="3">
    <source>
        <dbReference type="ARBA" id="ARBA00022617"/>
    </source>
</evidence>
<dbReference type="Pfam" id="PF00042">
    <property type="entry name" value="Globin"/>
    <property type="match status" value="1"/>
</dbReference>
<evidence type="ECO:0000313" key="11">
    <source>
        <dbReference type="RefSeq" id="XP_012945301.1"/>
    </source>
</evidence>
<dbReference type="InterPro" id="IPR012292">
    <property type="entry name" value="Globin/Proto"/>
</dbReference>